<dbReference type="InterPro" id="IPR004360">
    <property type="entry name" value="Glyas_Fos-R_dOase_dom"/>
</dbReference>
<evidence type="ECO:0000313" key="3">
    <source>
        <dbReference type="Proteomes" id="UP000509597"/>
    </source>
</evidence>
<dbReference type="Proteomes" id="UP000509597">
    <property type="component" value="Chromosome"/>
</dbReference>
<accession>A0A7H9BFI9</accession>
<proteinExistence type="predicted"/>
<dbReference type="KEGG" id="chiz:HQ393_01150"/>
<reference evidence="2 3" key="1">
    <citation type="submission" date="2020-07" db="EMBL/GenBank/DDBJ databases">
        <title>Complete genome sequence of Chitinibacter sp. 2T18.</title>
        <authorList>
            <person name="Bae J.-W."/>
            <person name="Choi J.-W."/>
        </authorList>
    </citation>
    <scope>NUCLEOTIDE SEQUENCE [LARGE SCALE GENOMIC DNA]</scope>
    <source>
        <strain evidence="2 3">2T18</strain>
    </source>
</reference>
<dbReference type="PANTHER" id="PTHR46142">
    <property type="match status" value="1"/>
</dbReference>
<dbReference type="EMBL" id="CP058627">
    <property type="protein sequence ID" value="QLG86958.1"/>
    <property type="molecule type" value="Genomic_DNA"/>
</dbReference>
<keyword evidence="3" id="KW-1185">Reference proteome</keyword>
<dbReference type="Gene3D" id="3.10.180.10">
    <property type="entry name" value="2,3-Dihydroxybiphenyl 1,2-Dioxygenase, domain 1"/>
    <property type="match status" value="1"/>
</dbReference>
<dbReference type="Pfam" id="PF00903">
    <property type="entry name" value="Glyoxalase"/>
    <property type="match status" value="1"/>
</dbReference>
<dbReference type="PROSITE" id="PS51819">
    <property type="entry name" value="VOC"/>
    <property type="match status" value="1"/>
</dbReference>
<sequence length="130" mass="14106">MAILALDHINFRVPAELLDSMKDFYVNVVGLTVGDRPAFGTVGYWLYAGGHPVVHLSIYKTASGIDPCARNAIDHLAFRCDDAAAAQLQLQNLNVGFSIRHFPAEGLSQIFFADPVGNTVELNCPYQVAA</sequence>
<dbReference type="InterPro" id="IPR029068">
    <property type="entry name" value="Glyas_Bleomycin-R_OHBP_Dase"/>
</dbReference>
<evidence type="ECO:0000313" key="2">
    <source>
        <dbReference type="EMBL" id="QLG86958.1"/>
    </source>
</evidence>
<protein>
    <submittedName>
        <fullName evidence="2">VOC family protein</fullName>
    </submittedName>
</protein>
<dbReference type="RefSeq" id="WP_179357044.1">
    <property type="nucleotide sequence ID" value="NZ_CP058627.1"/>
</dbReference>
<gene>
    <name evidence="2" type="ORF">HQ393_01150</name>
</gene>
<dbReference type="SUPFAM" id="SSF54593">
    <property type="entry name" value="Glyoxalase/Bleomycin resistance protein/Dihydroxybiphenyl dioxygenase"/>
    <property type="match status" value="1"/>
</dbReference>
<name>A0A7H9BFI9_9NEIS</name>
<evidence type="ECO:0000259" key="1">
    <source>
        <dbReference type="PROSITE" id="PS51819"/>
    </source>
</evidence>
<organism evidence="2 3">
    <name type="scientific">Chitinibacter bivalviorum</name>
    <dbReference type="NCBI Taxonomy" id="2739434"/>
    <lineage>
        <taxon>Bacteria</taxon>
        <taxon>Pseudomonadati</taxon>
        <taxon>Pseudomonadota</taxon>
        <taxon>Betaproteobacteria</taxon>
        <taxon>Neisseriales</taxon>
        <taxon>Chitinibacteraceae</taxon>
        <taxon>Chitinibacter</taxon>
    </lineage>
</organism>
<dbReference type="AlphaFoldDB" id="A0A7H9BFI9"/>
<feature type="domain" description="VOC" evidence="1">
    <location>
        <begin position="5"/>
        <end position="125"/>
    </location>
</feature>
<dbReference type="InterPro" id="IPR037523">
    <property type="entry name" value="VOC_core"/>
</dbReference>
<dbReference type="PANTHER" id="PTHR46142:SF3">
    <property type="entry name" value="F18B13.24 PROTEIN"/>
    <property type="match status" value="1"/>
</dbReference>